<dbReference type="AlphaFoldDB" id="A0A1M7TBV5"/>
<dbReference type="PANTHER" id="PTHR11085">
    <property type="entry name" value="NAD-DEPENDENT PROTEIN DEACYLASE SIRTUIN-5, MITOCHONDRIAL-RELATED"/>
    <property type="match status" value="1"/>
</dbReference>
<keyword evidence="3" id="KW-0520">NAD</keyword>
<dbReference type="Pfam" id="PF02146">
    <property type="entry name" value="SIR2"/>
    <property type="match status" value="1"/>
</dbReference>
<dbReference type="GO" id="GO:0070403">
    <property type="term" value="F:NAD+ binding"/>
    <property type="evidence" value="ECO:0007669"/>
    <property type="project" value="InterPro"/>
</dbReference>
<dbReference type="InterPro" id="IPR026590">
    <property type="entry name" value="Ssirtuin_cat_dom"/>
</dbReference>
<feature type="domain" description="Deacetylase sirtuin-type" evidence="5">
    <location>
        <begin position="1"/>
        <end position="245"/>
    </location>
</feature>
<dbReference type="InterPro" id="IPR003000">
    <property type="entry name" value="Sirtuin"/>
</dbReference>
<keyword evidence="4" id="KW-0862">Zinc</keyword>
<dbReference type="Gene3D" id="3.30.1600.10">
    <property type="entry name" value="SIR2/SIRT2 'Small Domain"/>
    <property type="match status" value="1"/>
</dbReference>
<gene>
    <name evidence="6" type="ORF">SAMN02745226_01804</name>
</gene>
<dbReference type="SUPFAM" id="SSF52467">
    <property type="entry name" value="DHS-like NAD/FAD-binding domain"/>
    <property type="match status" value="1"/>
</dbReference>
<dbReference type="EC" id="2.3.1.286" evidence="1"/>
<dbReference type="Gene3D" id="3.40.50.1220">
    <property type="entry name" value="TPP-binding domain"/>
    <property type="match status" value="1"/>
</dbReference>
<dbReference type="InterPro" id="IPR050134">
    <property type="entry name" value="NAD-dep_sirtuin_deacylases"/>
</dbReference>
<dbReference type="GO" id="GO:0046872">
    <property type="term" value="F:metal ion binding"/>
    <property type="evidence" value="ECO:0007669"/>
    <property type="project" value="UniProtKB-KW"/>
</dbReference>
<evidence type="ECO:0000256" key="2">
    <source>
        <dbReference type="ARBA" id="ARBA00022679"/>
    </source>
</evidence>
<evidence type="ECO:0000259" key="5">
    <source>
        <dbReference type="PROSITE" id="PS50305"/>
    </source>
</evidence>
<evidence type="ECO:0000256" key="1">
    <source>
        <dbReference type="ARBA" id="ARBA00012928"/>
    </source>
</evidence>
<feature type="binding site" evidence="4">
    <location>
        <position position="127"/>
    </location>
    <ligand>
        <name>Zn(2+)</name>
        <dbReference type="ChEBI" id="CHEBI:29105"/>
    </ligand>
</feature>
<accession>A0A1M7TBV5</accession>
<dbReference type="PANTHER" id="PTHR11085:SF4">
    <property type="entry name" value="NAD-DEPENDENT PROTEIN DEACYLASE"/>
    <property type="match status" value="1"/>
</dbReference>
<sequence length="251" mass="28292">MEEKLINHIVELINKSSNIVVLTGAGVSVPSGVPDFRSPNGLYTKYGQDIFDIDEFNRNPDRFYAFAREGLLSMLEVKPNLMHLLLAELEKLGKLKGVITQNIDGLHTKAGNRNVAEIHGSVRIWNCLRCSRRYEILDFAQREFLLSNNFRCSCGGLTKPDIVFFGEMLPLNEFTKAQNWAIKSDVFLAIGTSLVVYPAAQLPLYALRNGAKLVIITKGDTPLDRYAYLKFDVDLIEFAENLSQKLNLYLS</sequence>
<name>A0A1M7TBV5_FERGO</name>
<dbReference type="EMBL" id="FRDJ01000013">
    <property type="protein sequence ID" value="SHN68166.1"/>
    <property type="molecule type" value="Genomic_DNA"/>
</dbReference>
<evidence type="ECO:0000313" key="6">
    <source>
        <dbReference type="EMBL" id="SHN68166.1"/>
    </source>
</evidence>
<feature type="active site" description="Proton acceptor" evidence="4">
    <location>
        <position position="119"/>
    </location>
</feature>
<dbReference type="STRING" id="1121883.SAMN02745226_01804"/>
<proteinExistence type="predicted"/>
<dbReference type="InterPro" id="IPR026591">
    <property type="entry name" value="Sirtuin_cat_small_dom_sf"/>
</dbReference>
<protein>
    <recommendedName>
        <fullName evidence="1">protein acetyllysine N-acetyltransferase</fullName>
        <ecNumber evidence="1">2.3.1.286</ecNumber>
    </recommendedName>
</protein>
<dbReference type="Proteomes" id="UP000184207">
    <property type="component" value="Unassembled WGS sequence"/>
</dbReference>
<dbReference type="NCBIfam" id="NF001753">
    <property type="entry name" value="PRK00481.1-3"/>
    <property type="match status" value="1"/>
</dbReference>
<organism evidence="6 7">
    <name type="scientific">Fervidobacterium gondwanense DSM 13020</name>
    <dbReference type="NCBI Taxonomy" id="1121883"/>
    <lineage>
        <taxon>Bacteria</taxon>
        <taxon>Thermotogati</taxon>
        <taxon>Thermotogota</taxon>
        <taxon>Thermotogae</taxon>
        <taxon>Thermotogales</taxon>
        <taxon>Fervidobacteriaceae</taxon>
        <taxon>Fervidobacterium</taxon>
    </lineage>
</organism>
<reference evidence="7" key="1">
    <citation type="submission" date="2016-12" db="EMBL/GenBank/DDBJ databases">
        <authorList>
            <person name="Varghese N."/>
            <person name="Submissions S."/>
        </authorList>
    </citation>
    <scope>NUCLEOTIDE SEQUENCE [LARGE SCALE GENOMIC DNA]</scope>
    <source>
        <strain evidence="7">DSM 13020</strain>
    </source>
</reference>
<feature type="binding site" evidence="4">
    <location>
        <position position="152"/>
    </location>
    <ligand>
        <name>Zn(2+)</name>
        <dbReference type="ChEBI" id="CHEBI:29105"/>
    </ligand>
</feature>
<keyword evidence="4" id="KW-0479">Metal-binding</keyword>
<dbReference type="PROSITE" id="PS50305">
    <property type="entry name" value="SIRTUIN"/>
    <property type="match status" value="1"/>
</dbReference>
<feature type="binding site" evidence="4">
    <location>
        <position position="154"/>
    </location>
    <ligand>
        <name>Zn(2+)</name>
        <dbReference type="ChEBI" id="CHEBI:29105"/>
    </ligand>
</feature>
<dbReference type="InterPro" id="IPR029035">
    <property type="entry name" value="DHS-like_NAD/FAD-binding_dom"/>
</dbReference>
<evidence type="ECO:0000256" key="3">
    <source>
        <dbReference type="ARBA" id="ARBA00023027"/>
    </source>
</evidence>
<feature type="binding site" evidence="4">
    <location>
        <position position="130"/>
    </location>
    <ligand>
        <name>Zn(2+)</name>
        <dbReference type="ChEBI" id="CHEBI:29105"/>
    </ligand>
</feature>
<dbReference type="RefSeq" id="WP_245789665.1">
    <property type="nucleotide sequence ID" value="NZ_FRDJ01000013.1"/>
</dbReference>
<dbReference type="GO" id="GO:0017136">
    <property type="term" value="F:histone deacetylase activity, NAD-dependent"/>
    <property type="evidence" value="ECO:0007669"/>
    <property type="project" value="TreeGrafter"/>
</dbReference>
<keyword evidence="7" id="KW-1185">Reference proteome</keyword>
<evidence type="ECO:0000313" key="7">
    <source>
        <dbReference type="Proteomes" id="UP000184207"/>
    </source>
</evidence>
<keyword evidence="2" id="KW-0808">Transferase</keyword>
<evidence type="ECO:0000256" key="4">
    <source>
        <dbReference type="PROSITE-ProRule" id="PRU00236"/>
    </source>
</evidence>